<dbReference type="FunCoup" id="E3ND88">
    <property type="interactions" value="1310"/>
</dbReference>
<gene>
    <name evidence="2" type="ORF">CRE_01372</name>
</gene>
<evidence type="ECO:0000256" key="1">
    <source>
        <dbReference type="ARBA" id="ARBA00038085"/>
    </source>
</evidence>
<dbReference type="OMA" id="EALIPWS"/>
<dbReference type="AlphaFoldDB" id="E3ND88"/>
<dbReference type="Proteomes" id="UP000008281">
    <property type="component" value="Unassembled WGS sequence"/>
</dbReference>
<dbReference type="Gene3D" id="2.60.40.1190">
    <property type="match status" value="1"/>
</dbReference>
<accession>E3ND88</accession>
<keyword evidence="3" id="KW-1185">Reference proteome</keyword>
<reference evidence="2" key="1">
    <citation type="submission" date="2007-07" db="EMBL/GenBank/DDBJ databases">
        <title>PCAP assembly of the Caenorhabditis remanei genome.</title>
        <authorList>
            <consortium name="The Caenorhabditis remanei Sequencing Consortium"/>
            <person name="Wilson R.K."/>
        </authorList>
    </citation>
    <scope>NUCLEOTIDE SEQUENCE [LARGE SCALE GENOMIC DNA]</scope>
    <source>
        <strain evidence="2">PB4641</strain>
    </source>
</reference>
<dbReference type="GeneID" id="9823006"/>
<dbReference type="PANTHER" id="PTHR31475:SF5">
    <property type="entry name" value="UPF0462 PROTEIN C4ORF33 HOMOLOG"/>
    <property type="match status" value="1"/>
</dbReference>
<evidence type="ECO:0000313" key="3">
    <source>
        <dbReference type="Proteomes" id="UP000008281"/>
    </source>
</evidence>
<name>E3ND88_CAERE</name>
<dbReference type="EMBL" id="DS268607">
    <property type="protein sequence ID" value="EFO93518.1"/>
    <property type="molecule type" value="Genomic_DNA"/>
</dbReference>
<dbReference type="InParanoid" id="E3ND88"/>
<protein>
    <submittedName>
        <fullName evidence="2">Uncharacterized protein</fullName>
    </submittedName>
</protein>
<dbReference type="SUPFAM" id="SSF49344">
    <property type="entry name" value="CBD9-like"/>
    <property type="match status" value="1"/>
</dbReference>
<proteinExistence type="inferred from homology"/>
<sequence>MFVIIPILLRAIIHMNESNLSCRQVLRIQSATPRCFAKILCDFLLPLFHHFNLLSRPPSFPLLFFLSADNSNKMIAFRRTHILLLLELAIMWNMVQTDHDDIEKAEAMNSMAGLKYTIDHTWDGLPLAHEAIKIDLKWHFERLVGRPHKRVVKISFDAPFFDDPEPMDSPGITPGLWDFEVLEFFFANDRGQYLEVEIGPHGHWLCLLFDGVRHPINNGEELELEVRNKWVGNRWVGEVEIPLAYFPAKVSKFNAYHIHGNDTERVYAALSPVTDGTYSEPDFHRLEFFQKINMRRVIPDGYGDRPFADFKYGDLWAGHY</sequence>
<dbReference type="RefSeq" id="XP_003093628.2">
    <property type="nucleotide sequence ID" value="XM_003093580.2"/>
</dbReference>
<evidence type="ECO:0000313" key="2">
    <source>
        <dbReference type="EMBL" id="EFO93518.1"/>
    </source>
</evidence>
<dbReference type="eggNOG" id="ENOG502R3ZD">
    <property type="taxonomic scope" value="Eukaryota"/>
</dbReference>
<dbReference type="CTD" id="9823006"/>
<organism evidence="3">
    <name type="scientific">Caenorhabditis remanei</name>
    <name type="common">Caenorhabditis vulgaris</name>
    <dbReference type="NCBI Taxonomy" id="31234"/>
    <lineage>
        <taxon>Eukaryota</taxon>
        <taxon>Metazoa</taxon>
        <taxon>Ecdysozoa</taxon>
        <taxon>Nematoda</taxon>
        <taxon>Chromadorea</taxon>
        <taxon>Rhabditida</taxon>
        <taxon>Rhabditina</taxon>
        <taxon>Rhabditomorpha</taxon>
        <taxon>Rhabditoidea</taxon>
        <taxon>Rhabditidae</taxon>
        <taxon>Peloderinae</taxon>
        <taxon>Caenorhabditis</taxon>
    </lineage>
</organism>
<dbReference type="PANTHER" id="PTHR31475">
    <property type="entry name" value="UPF0462 PROTEIN"/>
    <property type="match status" value="1"/>
</dbReference>
<dbReference type="OrthoDB" id="10056816at2759"/>
<comment type="similarity">
    <text evidence="1">Belongs to the UPF0462 family.</text>
</comment>
<dbReference type="HOGENOM" id="CLU_075391_0_0_1"/>
<dbReference type="KEGG" id="crq:GCK72_013456"/>